<name>A0ABW4A890_9ACTN</name>
<reference evidence="3" key="1">
    <citation type="journal article" date="2019" name="Int. J. Syst. Evol. Microbiol.">
        <title>The Global Catalogue of Microorganisms (GCM) 10K type strain sequencing project: providing services to taxonomists for standard genome sequencing and annotation.</title>
        <authorList>
            <consortium name="The Broad Institute Genomics Platform"/>
            <consortium name="The Broad Institute Genome Sequencing Center for Infectious Disease"/>
            <person name="Wu L."/>
            <person name="Ma J."/>
        </authorList>
    </citation>
    <scope>NUCLEOTIDE SEQUENCE [LARGE SCALE GENOMIC DNA]</scope>
    <source>
        <strain evidence="3">CCM 7526</strain>
    </source>
</reference>
<comment type="caution">
    <text evidence="2">The sequence shown here is derived from an EMBL/GenBank/DDBJ whole genome shotgun (WGS) entry which is preliminary data.</text>
</comment>
<organism evidence="2 3">
    <name type="scientific">Actinoplanes sichuanensis</name>
    <dbReference type="NCBI Taxonomy" id="512349"/>
    <lineage>
        <taxon>Bacteria</taxon>
        <taxon>Bacillati</taxon>
        <taxon>Actinomycetota</taxon>
        <taxon>Actinomycetes</taxon>
        <taxon>Micromonosporales</taxon>
        <taxon>Micromonosporaceae</taxon>
        <taxon>Actinoplanes</taxon>
    </lineage>
</organism>
<evidence type="ECO:0000259" key="1">
    <source>
        <dbReference type="Pfam" id="PF01636"/>
    </source>
</evidence>
<proteinExistence type="predicted"/>
<dbReference type="EMBL" id="JBHTMK010000018">
    <property type="protein sequence ID" value="MFD1366388.1"/>
    <property type="molecule type" value="Genomic_DNA"/>
</dbReference>
<dbReference type="Gene3D" id="3.90.1200.10">
    <property type="match status" value="1"/>
</dbReference>
<accession>A0ABW4A890</accession>
<gene>
    <name evidence="2" type="ORF">ACFQ5G_13630</name>
</gene>
<dbReference type="SUPFAM" id="SSF56112">
    <property type="entry name" value="Protein kinase-like (PK-like)"/>
    <property type="match status" value="1"/>
</dbReference>
<dbReference type="Proteomes" id="UP001597183">
    <property type="component" value="Unassembled WGS sequence"/>
</dbReference>
<evidence type="ECO:0000313" key="2">
    <source>
        <dbReference type="EMBL" id="MFD1366388.1"/>
    </source>
</evidence>
<protein>
    <submittedName>
        <fullName evidence="2">Phosphotransferase</fullName>
    </submittedName>
</protein>
<dbReference type="InterPro" id="IPR011009">
    <property type="entry name" value="Kinase-like_dom_sf"/>
</dbReference>
<evidence type="ECO:0000313" key="3">
    <source>
        <dbReference type="Proteomes" id="UP001597183"/>
    </source>
</evidence>
<keyword evidence="3" id="KW-1185">Reference proteome</keyword>
<feature type="domain" description="Aminoglycoside phosphotransferase" evidence="1">
    <location>
        <begin position="83"/>
        <end position="241"/>
    </location>
</feature>
<dbReference type="Pfam" id="PF01636">
    <property type="entry name" value="APH"/>
    <property type="match status" value="1"/>
</dbReference>
<dbReference type="RefSeq" id="WP_317793149.1">
    <property type="nucleotide sequence ID" value="NZ_AP028461.1"/>
</dbReference>
<sequence>MSDPIGKLAPHQRALLDTWLPGARVVRDHSWGIVETTVLELTHGDRRLILKAGGATDHHIARELRAHREWLTPWTSRGRASSLVHGDVDAKLLVTTYLPGELVTAVSPDVFRQAGELLAMLHDRPSGTDDYERRENAKCLRLLDGPHRIAPATVDRLRELITGWPAEPEPVVPTHGDWQPRNWLIHEGVVAVIDFGRAALRPAYTDLSRLAAQDFRDDPALETAFFEGYGSDPRTPGGWDRGRMREAIGTACWAYAQGIDDFEAQGHRMIAEALAENSSSDVSTG</sequence>
<dbReference type="InterPro" id="IPR002575">
    <property type="entry name" value="Aminoglycoside_PTrfase"/>
</dbReference>